<proteinExistence type="predicted"/>
<evidence type="ECO:0000256" key="1">
    <source>
        <dbReference type="SAM" id="MobiDB-lite"/>
    </source>
</evidence>
<dbReference type="VEuPathDB" id="FungiDB:sr11259"/>
<feature type="compositionally biased region" description="Polar residues" evidence="1">
    <location>
        <begin position="254"/>
        <end position="266"/>
    </location>
</feature>
<feature type="region of interest" description="Disordered" evidence="1">
    <location>
        <begin position="381"/>
        <end position="412"/>
    </location>
</feature>
<feature type="compositionally biased region" description="Low complexity" evidence="1">
    <location>
        <begin position="270"/>
        <end position="303"/>
    </location>
</feature>
<feature type="compositionally biased region" description="Low complexity" evidence="1">
    <location>
        <begin position="1"/>
        <end position="28"/>
    </location>
</feature>
<feature type="compositionally biased region" description="Polar residues" evidence="1">
    <location>
        <begin position="467"/>
        <end position="476"/>
    </location>
</feature>
<name>E6ZW16_SPORE</name>
<feature type="compositionally biased region" description="Gly residues" evidence="1">
    <location>
        <begin position="721"/>
        <end position="730"/>
    </location>
</feature>
<dbReference type="OrthoDB" id="2530523at2759"/>
<feature type="compositionally biased region" description="Basic and acidic residues" evidence="1">
    <location>
        <begin position="437"/>
        <end position="456"/>
    </location>
</feature>
<feature type="region of interest" description="Disordered" evidence="1">
    <location>
        <begin position="650"/>
        <end position="822"/>
    </location>
</feature>
<dbReference type="EMBL" id="FQ311444">
    <property type="protein sequence ID" value="CBQ71423.1"/>
    <property type="molecule type" value="Genomic_DNA"/>
</dbReference>
<accession>E6ZW16</accession>
<evidence type="ECO:0000313" key="2">
    <source>
        <dbReference type="EMBL" id="CBQ71423.1"/>
    </source>
</evidence>
<dbReference type="AlphaFoldDB" id="E6ZW16"/>
<protein>
    <submittedName>
        <fullName evidence="2">Uncharacterized protein</fullName>
    </submittedName>
</protein>
<gene>
    <name evidence="2" type="ORF">sr11259</name>
</gene>
<dbReference type="eggNOG" id="ENOG502SCBI">
    <property type="taxonomic scope" value="Eukaryota"/>
</dbReference>
<organism evidence="2 3">
    <name type="scientific">Sporisorium reilianum (strain SRZ2)</name>
    <name type="common">Maize head smut fungus</name>
    <dbReference type="NCBI Taxonomy" id="999809"/>
    <lineage>
        <taxon>Eukaryota</taxon>
        <taxon>Fungi</taxon>
        <taxon>Dikarya</taxon>
        <taxon>Basidiomycota</taxon>
        <taxon>Ustilaginomycotina</taxon>
        <taxon>Ustilaginomycetes</taxon>
        <taxon>Ustilaginales</taxon>
        <taxon>Ustilaginaceae</taxon>
        <taxon>Sporisorium</taxon>
    </lineage>
</organism>
<feature type="compositionally biased region" description="Polar residues" evidence="1">
    <location>
        <begin position="813"/>
        <end position="822"/>
    </location>
</feature>
<feature type="compositionally biased region" description="Low complexity" evidence="1">
    <location>
        <begin position="57"/>
        <end position="68"/>
    </location>
</feature>
<feature type="compositionally biased region" description="Low complexity" evidence="1">
    <location>
        <begin position="493"/>
        <end position="538"/>
    </location>
</feature>
<dbReference type="Proteomes" id="UP000008867">
    <property type="component" value="Chromosome 22"/>
</dbReference>
<feature type="compositionally biased region" description="Low complexity" evidence="1">
    <location>
        <begin position="710"/>
        <end position="720"/>
    </location>
</feature>
<reference evidence="2 3" key="1">
    <citation type="journal article" date="2010" name="Science">
        <title>Pathogenicity determinants in smut fungi revealed by genome comparison.</title>
        <authorList>
            <person name="Schirawski J."/>
            <person name="Mannhaupt G."/>
            <person name="Muench K."/>
            <person name="Brefort T."/>
            <person name="Schipper K."/>
            <person name="Doehlemann G."/>
            <person name="Di Stasio M."/>
            <person name="Roessel N."/>
            <person name="Mendoza-Mendoza A."/>
            <person name="Pester D."/>
            <person name="Mueller O."/>
            <person name="Winterberg B."/>
            <person name="Meyer E."/>
            <person name="Ghareeb H."/>
            <person name="Wollenberg T."/>
            <person name="Muensterkoetter M."/>
            <person name="Wong P."/>
            <person name="Walter M."/>
            <person name="Stukenbrock E."/>
            <person name="Gueldener U."/>
            <person name="Kahmann R."/>
        </authorList>
    </citation>
    <scope>NUCLEOTIDE SEQUENCE [LARGE SCALE GENOMIC DNA]</scope>
    <source>
        <strain evidence="3">SRZ2</strain>
    </source>
</reference>
<feature type="compositionally biased region" description="Polar residues" evidence="1">
    <location>
        <begin position="679"/>
        <end position="688"/>
    </location>
</feature>
<evidence type="ECO:0000313" key="3">
    <source>
        <dbReference type="Proteomes" id="UP000008867"/>
    </source>
</evidence>
<sequence length="853" mass="85836">MDSVPATTEAPAEPVAAVSEQVAASSTEPASQVPVQEAKAGADSTAPLLPTQSGPEAASASTSDDASAVPVPSTADPVSTEAPTDSVAAASTNEEATTDPAIAGGSASAPQDSATSADPSPAAAQDVTSSVAKASSATALTGASNDEQVQPVQPSSTSTTEQPETTATAQPATDTVPPTTEVPPQPSAAATEPASTTAQESTSQSAVENANAPAEPSQQPQTDATTQSSDAAPTSSTDAAVAAEKSDVGKESVASISDQQSESTAPANDAASQPSSSSSTVPAPPAVQSVAASEAATASAPATPERKTTTDGASAAQSSSSVPTTPVREGRVALILRINKELIRVCVDMQAKELTTDPVYREAALRLQANLGYLASIADQAGKSVDPSSRSPPKGALPRLEPFPRSEHAPSSPLPALFDRLIAFFGAAGGTRSPSADGEKRSRDSTADLGGDDARKRAASKGIERSLSASSNQLQAGANAPSDVAQHADASAPMLSTTEPTSMSTPPGQPIQQQQQQQQPASALQGAQQQPQQPGKGPDLSLAPPVPIAPPAAAQNIPNNPQAQALMQAFGPNALVNLHALQSHLRGQGTHPWVAFMEANVAGFKSMPLQMQLQQMTSLQNAALQRQKAMQGSTGSVGSPAAMQQPQQMMANGGVGGVSSPAAGRPVSRHSDSPGQALASPSASTFGGSNVPGRTGTPLGGHGGFPARPGSSGSVGSMTSAGGGGGGGRNRTGSSNLAFDPSQLQSAPSPATMASMAEFAGQQQQQQPNFGFQPPGLQQGSPTAVGSPAQQQQQQQQQLAQPGMGMGVGGMPNFQNLPPHLQQQIRQQYMAHMQAQAQAQGANAQQQFFQSPQ</sequence>
<feature type="compositionally biased region" description="Low complexity" evidence="1">
    <location>
        <begin position="147"/>
        <end position="179"/>
    </location>
</feature>
<feature type="compositionally biased region" description="Low complexity" evidence="1">
    <location>
        <begin position="222"/>
        <end position="243"/>
    </location>
</feature>
<feature type="compositionally biased region" description="Low complexity" evidence="1">
    <location>
        <begin position="187"/>
        <end position="206"/>
    </location>
</feature>
<dbReference type="HOGENOM" id="CLU_314008_0_0_1"/>
<feature type="region of interest" description="Disordered" evidence="1">
    <location>
        <begin position="1"/>
        <end position="326"/>
    </location>
</feature>
<feature type="compositionally biased region" description="Low complexity" evidence="1">
    <location>
        <begin position="746"/>
        <end position="782"/>
    </location>
</feature>
<keyword evidence="3" id="KW-1185">Reference proteome</keyword>
<feature type="compositionally biased region" description="Low complexity" evidence="1">
    <location>
        <begin position="106"/>
        <end position="139"/>
    </location>
</feature>
<feature type="region of interest" description="Disordered" evidence="1">
    <location>
        <begin position="430"/>
        <end position="558"/>
    </location>
</feature>
<feature type="compositionally biased region" description="Polar residues" evidence="1">
    <location>
        <begin position="310"/>
        <end position="324"/>
    </location>
</feature>